<sequence length="55" mass="6143">MALEEEVGDRTHEQTYRQARQGGGEAKLSAETRGQSVMDKRAENYASPYPTSKII</sequence>
<reference evidence="2" key="2">
    <citation type="submission" date="2020-11" db="EMBL/GenBank/DDBJ databases">
        <authorList>
            <person name="McCartney M.A."/>
            <person name="Auch B."/>
            <person name="Kono T."/>
            <person name="Mallez S."/>
            <person name="Becker A."/>
            <person name="Gohl D.M."/>
            <person name="Silverstein K.A.T."/>
            <person name="Koren S."/>
            <person name="Bechman K.B."/>
            <person name="Herman A."/>
            <person name="Abrahante J.E."/>
            <person name="Garbe J."/>
        </authorList>
    </citation>
    <scope>NUCLEOTIDE SEQUENCE</scope>
    <source>
        <strain evidence="2">Duluth1</strain>
        <tissue evidence="2">Whole animal</tissue>
    </source>
</reference>
<dbReference type="AlphaFoldDB" id="A0A9D4SBZ9"/>
<comment type="caution">
    <text evidence="2">The sequence shown here is derived from an EMBL/GenBank/DDBJ whole genome shotgun (WGS) entry which is preliminary data.</text>
</comment>
<evidence type="ECO:0000313" key="2">
    <source>
        <dbReference type="EMBL" id="KAH3898485.1"/>
    </source>
</evidence>
<name>A0A9D4SBZ9_DREPO</name>
<reference evidence="2" key="1">
    <citation type="journal article" date="2019" name="bioRxiv">
        <title>The Genome of the Zebra Mussel, Dreissena polymorpha: A Resource for Invasive Species Research.</title>
        <authorList>
            <person name="McCartney M.A."/>
            <person name="Auch B."/>
            <person name="Kono T."/>
            <person name="Mallez S."/>
            <person name="Zhang Y."/>
            <person name="Obille A."/>
            <person name="Becker A."/>
            <person name="Abrahante J.E."/>
            <person name="Garbe J."/>
            <person name="Badalamenti J.P."/>
            <person name="Herman A."/>
            <person name="Mangelson H."/>
            <person name="Liachko I."/>
            <person name="Sullivan S."/>
            <person name="Sone E.D."/>
            <person name="Koren S."/>
            <person name="Silverstein K.A.T."/>
            <person name="Beckman K.B."/>
            <person name="Gohl D.M."/>
        </authorList>
    </citation>
    <scope>NUCLEOTIDE SEQUENCE</scope>
    <source>
        <strain evidence="2">Duluth1</strain>
        <tissue evidence="2">Whole animal</tissue>
    </source>
</reference>
<evidence type="ECO:0000256" key="1">
    <source>
        <dbReference type="SAM" id="MobiDB-lite"/>
    </source>
</evidence>
<organism evidence="2 3">
    <name type="scientific">Dreissena polymorpha</name>
    <name type="common">Zebra mussel</name>
    <name type="synonym">Mytilus polymorpha</name>
    <dbReference type="NCBI Taxonomy" id="45954"/>
    <lineage>
        <taxon>Eukaryota</taxon>
        <taxon>Metazoa</taxon>
        <taxon>Spiralia</taxon>
        <taxon>Lophotrochozoa</taxon>
        <taxon>Mollusca</taxon>
        <taxon>Bivalvia</taxon>
        <taxon>Autobranchia</taxon>
        <taxon>Heteroconchia</taxon>
        <taxon>Euheterodonta</taxon>
        <taxon>Imparidentia</taxon>
        <taxon>Neoheterodontei</taxon>
        <taxon>Myida</taxon>
        <taxon>Dreissenoidea</taxon>
        <taxon>Dreissenidae</taxon>
        <taxon>Dreissena</taxon>
    </lineage>
</organism>
<proteinExistence type="predicted"/>
<dbReference type="Proteomes" id="UP000828390">
    <property type="component" value="Unassembled WGS sequence"/>
</dbReference>
<protein>
    <submittedName>
        <fullName evidence="2">Uncharacterized protein</fullName>
    </submittedName>
</protein>
<dbReference type="EMBL" id="JAIWYP010000001">
    <property type="protein sequence ID" value="KAH3898485.1"/>
    <property type="molecule type" value="Genomic_DNA"/>
</dbReference>
<keyword evidence="3" id="KW-1185">Reference proteome</keyword>
<feature type="region of interest" description="Disordered" evidence="1">
    <location>
        <begin position="1"/>
        <end position="55"/>
    </location>
</feature>
<evidence type="ECO:0000313" key="3">
    <source>
        <dbReference type="Proteomes" id="UP000828390"/>
    </source>
</evidence>
<gene>
    <name evidence="2" type="ORF">DPMN_022718</name>
</gene>
<accession>A0A9D4SBZ9</accession>